<evidence type="ECO:0000313" key="3">
    <source>
        <dbReference type="Proteomes" id="UP000803844"/>
    </source>
</evidence>
<dbReference type="RefSeq" id="XP_040772884.1">
    <property type="nucleotide sequence ID" value="XM_040915097.1"/>
</dbReference>
<feature type="transmembrane region" description="Helical" evidence="1">
    <location>
        <begin position="63"/>
        <end position="83"/>
    </location>
</feature>
<gene>
    <name evidence="2" type="ORF">M406DRAFT_104361</name>
</gene>
<name>A0A9P4XW75_CRYP1</name>
<keyword evidence="3" id="KW-1185">Reference proteome</keyword>
<keyword evidence="1" id="KW-1133">Transmembrane helix</keyword>
<feature type="non-terminal residue" evidence="2">
    <location>
        <position position="112"/>
    </location>
</feature>
<sequence>MTCFSPPGKERNRTLKLTLLRWKSPLQLHCKYKVRWSKISAVERSRLEDRFLYFLEFVSLETGSIFCVLLLLPSFAIFLVQFLEFRYLKRSCSSWKVSNGFASVYDYAKVCA</sequence>
<proteinExistence type="predicted"/>
<dbReference type="GeneID" id="63832226"/>
<evidence type="ECO:0000256" key="1">
    <source>
        <dbReference type="SAM" id="Phobius"/>
    </source>
</evidence>
<reference evidence="2" key="1">
    <citation type="journal article" date="2020" name="Phytopathology">
        <title>Genome sequence of the chestnut blight fungus Cryphonectria parasitica EP155: A fundamental resource for an archetypical invasive plant pathogen.</title>
        <authorList>
            <person name="Crouch J.A."/>
            <person name="Dawe A."/>
            <person name="Aerts A."/>
            <person name="Barry K."/>
            <person name="Churchill A.C.L."/>
            <person name="Grimwood J."/>
            <person name="Hillman B."/>
            <person name="Milgroom M.G."/>
            <person name="Pangilinan J."/>
            <person name="Smith M."/>
            <person name="Salamov A."/>
            <person name="Schmutz J."/>
            <person name="Yadav J."/>
            <person name="Grigoriev I.V."/>
            <person name="Nuss D."/>
        </authorList>
    </citation>
    <scope>NUCLEOTIDE SEQUENCE</scope>
    <source>
        <strain evidence="2">EP155</strain>
    </source>
</reference>
<evidence type="ECO:0000313" key="2">
    <source>
        <dbReference type="EMBL" id="KAF3761905.1"/>
    </source>
</evidence>
<organism evidence="2 3">
    <name type="scientific">Cryphonectria parasitica (strain ATCC 38755 / EP155)</name>
    <dbReference type="NCBI Taxonomy" id="660469"/>
    <lineage>
        <taxon>Eukaryota</taxon>
        <taxon>Fungi</taxon>
        <taxon>Dikarya</taxon>
        <taxon>Ascomycota</taxon>
        <taxon>Pezizomycotina</taxon>
        <taxon>Sordariomycetes</taxon>
        <taxon>Sordariomycetidae</taxon>
        <taxon>Diaporthales</taxon>
        <taxon>Cryphonectriaceae</taxon>
        <taxon>Cryphonectria-Endothia species complex</taxon>
        <taxon>Cryphonectria</taxon>
    </lineage>
</organism>
<keyword evidence="1" id="KW-0812">Transmembrane</keyword>
<dbReference type="EMBL" id="MU032351">
    <property type="protein sequence ID" value="KAF3761905.1"/>
    <property type="molecule type" value="Genomic_DNA"/>
</dbReference>
<dbReference type="AlphaFoldDB" id="A0A9P4XW75"/>
<dbReference type="Proteomes" id="UP000803844">
    <property type="component" value="Unassembled WGS sequence"/>
</dbReference>
<accession>A0A9P4XW75</accession>
<keyword evidence="1" id="KW-0472">Membrane</keyword>
<comment type="caution">
    <text evidence="2">The sequence shown here is derived from an EMBL/GenBank/DDBJ whole genome shotgun (WGS) entry which is preliminary data.</text>
</comment>
<protein>
    <submittedName>
        <fullName evidence="2">Uncharacterized protein</fullName>
    </submittedName>
</protein>